<comment type="caution">
    <text evidence="1">The sequence shown here is derived from an EMBL/GenBank/DDBJ whole genome shotgun (WGS) entry which is preliminary data.</text>
</comment>
<dbReference type="EMBL" id="VWMK01000009">
    <property type="protein sequence ID" value="KAA3765485.1"/>
    <property type="molecule type" value="Genomic_DNA"/>
</dbReference>
<reference evidence="1 2" key="1">
    <citation type="journal article" date="2019" name="Nat. Med.">
        <title>A library of human gut bacterial isolates paired with longitudinal multiomics data enables mechanistic microbiome research.</title>
        <authorList>
            <person name="Poyet M."/>
            <person name="Groussin M."/>
            <person name="Gibbons S.M."/>
            <person name="Avila-Pacheco J."/>
            <person name="Jiang X."/>
            <person name="Kearney S.M."/>
            <person name="Perrotta A.R."/>
            <person name="Berdy B."/>
            <person name="Zhao S."/>
            <person name="Lieberman T.D."/>
            <person name="Swanson P.K."/>
            <person name="Smith M."/>
            <person name="Roesemann S."/>
            <person name="Alexander J.E."/>
            <person name="Rich S.A."/>
            <person name="Livny J."/>
            <person name="Vlamakis H."/>
            <person name="Clish C."/>
            <person name="Bullock K."/>
            <person name="Deik A."/>
            <person name="Scott J."/>
            <person name="Pierce K.A."/>
            <person name="Xavier R.J."/>
            <person name="Alm E.J."/>
        </authorList>
    </citation>
    <scope>NUCLEOTIDE SEQUENCE [LARGE SCALE GENOMIC DNA]</scope>
    <source>
        <strain evidence="1 2">BIOML-A10</strain>
    </source>
</reference>
<dbReference type="RefSeq" id="WP_130058786.1">
    <property type="nucleotide sequence ID" value="NZ_JADNPJ010000005.1"/>
</dbReference>
<gene>
    <name evidence="1" type="ORF">F3F73_10670</name>
</gene>
<protein>
    <submittedName>
        <fullName evidence="1">Uncharacterized protein</fullName>
    </submittedName>
</protein>
<organism evidence="1 2">
    <name type="scientific">Bacteroides salyersiae</name>
    <dbReference type="NCBI Taxonomy" id="291644"/>
    <lineage>
        <taxon>Bacteria</taxon>
        <taxon>Pseudomonadati</taxon>
        <taxon>Bacteroidota</taxon>
        <taxon>Bacteroidia</taxon>
        <taxon>Bacteroidales</taxon>
        <taxon>Bacteroidaceae</taxon>
        <taxon>Bacteroides</taxon>
    </lineage>
</organism>
<proteinExistence type="predicted"/>
<evidence type="ECO:0000313" key="1">
    <source>
        <dbReference type="EMBL" id="KAA3765485.1"/>
    </source>
</evidence>
<name>A0A7J4XJ30_9BACE</name>
<evidence type="ECO:0000313" key="2">
    <source>
        <dbReference type="Proteomes" id="UP000422221"/>
    </source>
</evidence>
<dbReference type="Proteomes" id="UP000422221">
    <property type="component" value="Unassembled WGS sequence"/>
</dbReference>
<accession>A0A7J4XJ30</accession>
<dbReference type="AlphaFoldDB" id="A0A7J4XJ30"/>
<sequence>MMNSNAGGLYMLDKILGNYDAIEREAEASHEIIENTEKWSDDIVTPQIDLSDIMEYEDGEQENP</sequence>